<dbReference type="AlphaFoldDB" id="T2GA26"/>
<proteinExistence type="predicted"/>
<dbReference type="eggNOG" id="ENOG5032U5Y">
    <property type="taxonomic scope" value="Bacteria"/>
</dbReference>
<evidence type="ECO:0000313" key="2">
    <source>
        <dbReference type="Proteomes" id="UP000016587"/>
    </source>
</evidence>
<protein>
    <recommendedName>
        <fullName evidence="3">Phytase-like domain-containing protein</fullName>
    </recommendedName>
</protein>
<accession>T2GA26</accession>
<dbReference type="EMBL" id="CP006585">
    <property type="protein sequence ID" value="AGW13450.1"/>
    <property type="molecule type" value="Genomic_DNA"/>
</dbReference>
<reference evidence="1 2" key="1">
    <citation type="journal article" date="2013" name="J. Bacteriol.">
        <title>Roles of HynAB and Ech, the only two hydrogenases found in the model sulfate reducer Desulfovibrio gigas.</title>
        <authorList>
            <person name="Morais-Silva F.O."/>
            <person name="Santos C.I."/>
            <person name="Rodrigues R."/>
            <person name="Pereira I.A."/>
            <person name="Rodrigues-Pousada C."/>
        </authorList>
    </citation>
    <scope>NUCLEOTIDE SEQUENCE [LARGE SCALE GENOMIC DNA]</scope>
    <source>
        <strain evidence="2">ATCC 19364 / DSM 1382 / NCIMB 9332 / VKM B-1759</strain>
    </source>
</reference>
<sequence>MLLAGMPQPGAAADAVAPLPLVEFHLDGLAAAASMEFSGLAWWEDRLVMLPQYPARAGGLFFVKKDALVERLRDNPAAPIIPVRWEFSDGGLAKSIPGYEGYEAIAFDGDTVYACIEARQNKRMHGWLVKGRVDRARNRIVMDPASKVHLDPPAQLPNMAFEALLVHQGKVVVFFEANGRNVNPRTQVLVFSKDLVLQERLGFPALEYRLTDVTGADGSGAFYGLNFFWTGEAELLQPAAEGPGLKPNVSATVERLVPLHFSADGIEISGPLLPFAGGMLPSNWEGAAMLEAPAEAQGQVVDPQISQHGGGGPIRGVLVITDKYPATRLGFVALP</sequence>
<reference evidence="2" key="2">
    <citation type="submission" date="2013-07" db="EMBL/GenBank/DDBJ databases">
        <authorList>
            <person name="Morais-Silva F.O."/>
            <person name="Rezende A.M."/>
            <person name="Pimentel C."/>
            <person name="Resende D.M."/>
            <person name="Santos C.I."/>
            <person name="Clemente C."/>
            <person name="de Oliveira L.M."/>
            <person name="da Silva S.M."/>
            <person name="Costa D.A."/>
            <person name="Varela-Raposo A."/>
            <person name="Horacio E.C.A."/>
            <person name="Matos M."/>
            <person name="Flores O."/>
            <person name="Ruiz J.C."/>
            <person name="Rodrigues-Pousada C."/>
        </authorList>
    </citation>
    <scope>NUCLEOTIDE SEQUENCE [LARGE SCALE GENOMIC DNA]</scope>
    <source>
        <strain evidence="2">ATCC 19364 / DSM 1382 / NCIMB 9332 / VKM B-1759</strain>
    </source>
</reference>
<keyword evidence="2" id="KW-1185">Reference proteome</keyword>
<evidence type="ECO:0000313" key="1">
    <source>
        <dbReference type="EMBL" id="AGW13450.1"/>
    </source>
</evidence>
<dbReference type="KEGG" id="dgg:DGI_1621"/>
<name>T2GA26_MEGG1</name>
<dbReference type="Proteomes" id="UP000016587">
    <property type="component" value="Chromosome"/>
</dbReference>
<evidence type="ECO:0008006" key="3">
    <source>
        <dbReference type="Google" id="ProtNLM"/>
    </source>
</evidence>
<dbReference type="HOGENOM" id="CLU_828264_0_0_7"/>
<dbReference type="PATRIC" id="fig|1121448.10.peg.1609"/>
<gene>
    <name evidence="1" type="ORF">DGI_1621</name>
</gene>
<organism evidence="1 2">
    <name type="scientific">Megalodesulfovibrio gigas (strain ATCC 19364 / DSM 1382 / NCIMB 9332 / VKM B-1759)</name>
    <name type="common">Desulfovibrio gigas</name>
    <dbReference type="NCBI Taxonomy" id="1121448"/>
    <lineage>
        <taxon>Bacteria</taxon>
        <taxon>Pseudomonadati</taxon>
        <taxon>Thermodesulfobacteriota</taxon>
        <taxon>Desulfovibrionia</taxon>
        <taxon>Desulfovibrionales</taxon>
        <taxon>Desulfovibrionaceae</taxon>
        <taxon>Megalodesulfovibrio</taxon>
    </lineage>
</organism>